<feature type="non-terminal residue" evidence="1">
    <location>
        <position position="84"/>
    </location>
</feature>
<sequence length="84" mass="9973">MTFEFDYNDSFSKEEISQLTSIFLKEKYEISANLMRLSKKGLNKLRLNDVIKSKEIFSKFENFVNPISVNLIRNLHLKGKKIIW</sequence>
<dbReference type="AlphaFoldDB" id="A0A3B0PU58"/>
<organism evidence="1 2">
    <name type="scientific">Mycoplasmopsis synoviae</name>
    <name type="common">Mycoplasma synoviae</name>
    <dbReference type="NCBI Taxonomy" id="2109"/>
    <lineage>
        <taxon>Bacteria</taxon>
        <taxon>Bacillati</taxon>
        <taxon>Mycoplasmatota</taxon>
        <taxon>Mycoplasmoidales</taxon>
        <taxon>Metamycoplasmataceae</taxon>
        <taxon>Mycoplasmopsis</taxon>
    </lineage>
</organism>
<dbReference type="EMBL" id="LS991953">
    <property type="protein sequence ID" value="SYV93151.1"/>
    <property type="molecule type" value="Genomic_DNA"/>
</dbReference>
<gene>
    <name evidence="1" type="ORF">NCTC10124_00880</name>
</gene>
<name>A0A3B0PU58_MYCSY</name>
<evidence type="ECO:0000313" key="1">
    <source>
        <dbReference type="EMBL" id="SYV93151.1"/>
    </source>
</evidence>
<accession>A0A3B0PU58</accession>
<proteinExistence type="predicted"/>
<protein>
    <submittedName>
        <fullName evidence="1">Uncharacterized protein</fullName>
    </submittedName>
</protein>
<reference evidence="2" key="1">
    <citation type="submission" date="2018-06" db="EMBL/GenBank/DDBJ databases">
        <authorList>
            <consortium name="Pathogen Informatics"/>
        </authorList>
    </citation>
    <scope>NUCLEOTIDE SEQUENCE [LARGE SCALE GENOMIC DNA]</scope>
    <source>
        <strain evidence="2">NCTC10124</strain>
    </source>
</reference>
<evidence type="ECO:0000313" key="2">
    <source>
        <dbReference type="Proteomes" id="UP000259328"/>
    </source>
</evidence>
<dbReference type="Proteomes" id="UP000259328">
    <property type="component" value="Chromosome"/>
</dbReference>